<comment type="subcellular location">
    <subcellularLocation>
        <location evidence="1">Cell membrane</location>
        <topology evidence="1">Multi-pass membrane protein</topology>
    </subcellularLocation>
</comment>
<dbReference type="SUPFAM" id="SSF55073">
    <property type="entry name" value="Nucleotide cyclase"/>
    <property type="match status" value="1"/>
</dbReference>
<proteinExistence type="predicted"/>
<keyword evidence="3" id="KW-1003">Cell membrane</keyword>
<dbReference type="Pfam" id="PF02743">
    <property type="entry name" value="dCache_1"/>
    <property type="match status" value="1"/>
</dbReference>
<evidence type="ECO:0000313" key="10">
    <source>
        <dbReference type="EMBL" id="TFW73021.1"/>
    </source>
</evidence>
<evidence type="ECO:0000256" key="5">
    <source>
        <dbReference type="ARBA" id="ARBA00022989"/>
    </source>
</evidence>
<dbReference type="InterPro" id="IPR033479">
    <property type="entry name" value="dCache_1"/>
</dbReference>
<feature type="transmembrane region" description="Helical" evidence="8">
    <location>
        <begin position="20"/>
        <end position="40"/>
    </location>
</feature>
<dbReference type="GO" id="GO:0043709">
    <property type="term" value="P:cell adhesion involved in single-species biofilm formation"/>
    <property type="evidence" value="ECO:0007669"/>
    <property type="project" value="TreeGrafter"/>
</dbReference>
<evidence type="ECO:0000256" key="2">
    <source>
        <dbReference type="ARBA" id="ARBA00012528"/>
    </source>
</evidence>
<dbReference type="InterPro" id="IPR000160">
    <property type="entry name" value="GGDEF_dom"/>
</dbReference>
<dbReference type="Proteomes" id="UP000297706">
    <property type="component" value="Unassembled WGS sequence"/>
</dbReference>
<keyword evidence="11" id="KW-1185">Reference proteome</keyword>
<dbReference type="FunFam" id="3.30.70.270:FF:000001">
    <property type="entry name" value="Diguanylate cyclase domain protein"/>
    <property type="match status" value="1"/>
</dbReference>
<dbReference type="Gene3D" id="3.30.70.270">
    <property type="match status" value="1"/>
</dbReference>
<evidence type="ECO:0000256" key="3">
    <source>
        <dbReference type="ARBA" id="ARBA00022475"/>
    </source>
</evidence>
<evidence type="ECO:0000256" key="7">
    <source>
        <dbReference type="ARBA" id="ARBA00034247"/>
    </source>
</evidence>
<keyword evidence="4 8" id="KW-0812">Transmembrane</keyword>
<dbReference type="Pfam" id="PF00990">
    <property type="entry name" value="GGDEF"/>
    <property type="match status" value="1"/>
</dbReference>
<organism evidence="10 11">
    <name type="scientific">Methylotenera oryzisoli</name>
    <dbReference type="NCBI Taxonomy" id="2080758"/>
    <lineage>
        <taxon>Bacteria</taxon>
        <taxon>Pseudomonadati</taxon>
        <taxon>Pseudomonadota</taxon>
        <taxon>Betaproteobacteria</taxon>
        <taxon>Nitrosomonadales</taxon>
        <taxon>Methylophilaceae</taxon>
        <taxon>Methylotenera</taxon>
    </lineage>
</organism>
<dbReference type="OrthoDB" id="5496380at2"/>
<dbReference type="GO" id="GO:1902201">
    <property type="term" value="P:negative regulation of bacterial-type flagellum-dependent cell motility"/>
    <property type="evidence" value="ECO:0007669"/>
    <property type="project" value="TreeGrafter"/>
</dbReference>
<dbReference type="EMBL" id="PQVH01000002">
    <property type="protein sequence ID" value="TFW73021.1"/>
    <property type="molecule type" value="Genomic_DNA"/>
</dbReference>
<comment type="caution">
    <text evidence="10">The sequence shown here is derived from an EMBL/GenBank/DDBJ whole genome shotgun (WGS) entry which is preliminary data.</text>
</comment>
<dbReference type="Gene3D" id="3.30.450.20">
    <property type="entry name" value="PAS domain"/>
    <property type="match status" value="2"/>
</dbReference>
<dbReference type="CDD" id="cd01949">
    <property type="entry name" value="GGDEF"/>
    <property type="match status" value="1"/>
</dbReference>
<reference evidence="10 11" key="1">
    <citation type="submission" date="2018-02" db="EMBL/GenBank/DDBJ databases">
        <title>A novel lanthanide dependent methylotroph, Methylotenera sp. La3113.</title>
        <authorList>
            <person name="Lv H."/>
            <person name="Tani A."/>
        </authorList>
    </citation>
    <scope>NUCLEOTIDE SEQUENCE [LARGE SCALE GENOMIC DNA]</scope>
    <source>
        <strain evidence="10 11">La3113</strain>
    </source>
</reference>
<dbReference type="NCBIfam" id="TIGR00254">
    <property type="entry name" value="GGDEF"/>
    <property type="match status" value="1"/>
</dbReference>
<dbReference type="PROSITE" id="PS50887">
    <property type="entry name" value="GGDEF"/>
    <property type="match status" value="1"/>
</dbReference>
<dbReference type="GO" id="GO:0052621">
    <property type="term" value="F:diguanylate cyclase activity"/>
    <property type="evidence" value="ECO:0007669"/>
    <property type="project" value="UniProtKB-EC"/>
</dbReference>
<gene>
    <name evidence="10" type="ORF">C3Y98_01300</name>
</gene>
<comment type="catalytic activity">
    <reaction evidence="7">
        <text>2 GTP = 3',3'-c-di-GMP + 2 diphosphate</text>
        <dbReference type="Rhea" id="RHEA:24898"/>
        <dbReference type="ChEBI" id="CHEBI:33019"/>
        <dbReference type="ChEBI" id="CHEBI:37565"/>
        <dbReference type="ChEBI" id="CHEBI:58805"/>
        <dbReference type="EC" id="2.7.7.65"/>
    </reaction>
</comment>
<feature type="transmembrane region" description="Helical" evidence="8">
    <location>
        <begin position="292"/>
        <end position="312"/>
    </location>
</feature>
<dbReference type="RefSeq" id="WP_135276329.1">
    <property type="nucleotide sequence ID" value="NZ_PQVH01000002.1"/>
</dbReference>
<evidence type="ECO:0000256" key="4">
    <source>
        <dbReference type="ARBA" id="ARBA00022692"/>
    </source>
</evidence>
<protein>
    <recommendedName>
        <fullName evidence="2">diguanylate cyclase</fullName>
        <ecNumber evidence="2">2.7.7.65</ecNumber>
    </recommendedName>
</protein>
<dbReference type="InterPro" id="IPR043128">
    <property type="entry name" value="Rev_trsase/Diguanyl_cyclase"/>
</dbReference>
<name>A0A4Y9VTX4_9PROT</name>
<accession>A0A4Y9VTX4</accession>
<evidence type="ECO:0000256" key="8">
    <source>
        <dbReference type="SAM" id="Phobius"/>
    </source>
</evidence>
<keyword evidence="6 8" id="KW-0472">Membrane</keyword>
<keyword evidence="5 8" id="KW-1133">Transmembrane helix</keyword>
<dbReference type="InterPro" id="IPR029787">
    <property type="entry name" value="Nucleotide_cyclase"/>
</dbReference>
<evidence type="ECO:0000256" key="6">
    <source>
        <dbReference type="ARBA" id="ARBA00023136"/>
    </source>
</evidence>
<dbReference type="CDD" id="cd12915">
    <property type="entry name" value="PDC2_DGC_like"/>
    <property type="match status" value="1"/>
</dbReference>
<dbReference type="AlphaFoldDB" id="A0A4Y9VTX4"/>
<dbReference type="PANTHER" id="PTHR45138">
    <property type="entry name" value="REGULATORY COMPONENTS OF SENSORY TRANSDUCTION SYSTEM"/>
    <property type="match status" value="1"/>
</dbReference>
<dbReference type="InterPro" id="IPR050469">
    <property type="entry name" value="Diguanylate_Cyclase"/>
</dbReference>
<dbReference type="EC" id="2.7.7.65" evidence="2"/>
<evidence type="ECO:0000256" key="1">
    <source>
        <dbReference type="ARBA" id="ARBA00004651"/>
    </source>
</evidence>
<feature type="domain" description="GGDEF" evidence="9">
    <location>
        <begin position="362"/>
        <end position="496"/>
    </location>
</feature>
<dbReference type="GO" id="GO:0005886">
    <property type="term" value="C:plasma membrane"/>
    <property type="evidence" value="ECO:0007669"/>
    <property type="project" value="UniProtKB-SubCell"/>
</dbReference>
<dbReference type="SUPFAM" id="SSF103190">
    <property type="entry name" value="Sensory domain-like"/>
    <property type="match status" value="1"/>
</dbReference>
<dbReference type="PANTHER" id="PTHR45138:SF9">
    <property type="entry name" value="DIGUANYLATE CYCLASE DGCM-RELATED"/>
    <property type="match status" value="1"/>
</dbReference>
<evidence type="ECO:0000313" key="11">
    <source>
        <dbReference type="Proteomes" id="UP000297706"/>
    </source>
</evidence>
<dbReference type="CDD" id="cd12914">
    <property type="entry name" value="PDC1_DGC_like"/>
    <property type="match status" value="1"/>
</dbReference>
<evidence type="ECO:0000259" key="9">
    <source>
        <dbReference type="PROSITE" id="PS50887"/>
    </source>
</evidence>
<dbReference type="InterPro" id="IPR029151">
    <property type="entry name" value="Sensor-like_sf"/>
</dbReference>
<sequence length="504" mass="57493">MKKKFTLKAKYDPLLKEPAYIALTLLTLITTLLLLGYHLWQTHTQALDEADTNSGNLAWVLEERLDTTFRRIDADISQIANKVVTEEYKYNDFKKWTSYLAGFKKNFPEVNGYYIFDATGQMLSSSEPNDQPINISDREHFQALRDNPNKALVFSDVLISRTNGRPMMVVARSIRNHRGQFIGITSATIDLDHFQTLFNSIRVGSTGSITLMRKDNQKLVLRYPSNPSDYNKEFISKQAQRILKGERAGVERYISQVDNVFRIGSFRALTDYPFFVNVAFAETSALAQWRSMAFRSIIGTSVFIVALIFLQIRLWRTENLRRNAIKKLDRAAQIDELTNLPNRRNFMMKAEDELSRTTRNGGCLTVLMIDIDKFKNINDTYGHESGDVVLRKFGELCQVSMRTYDIVGRIGGEEFALLLPNTNLALGVEVAERIRRNIESASIKTTDGQIIHFTVSIGVSALTRDNTSIDILLNHSDKAMYEAKHSGRNRVHVFSSDVQMIKQN</sequence>
<dbReference type="SMART" id="SM00267">
    <property type="entry name" value="GGDEF"/>
    <property type="match status" value="1"/>
</dbReference>